<feature type="compositionally biased region" description="Polar residues" evidence="1">
    <location>
        <begin position="109"/>
        <end position="122"/>
    </location>
</feature>
<proteinExistence type="predicted"/>
<dbReference type="InterPro" id="IPR025676">
    <property type="entry name" value="Clr5_dom"/>
</dbReference>
<sequence length="774" mass="85790">MSRSRSVSGDVAQGRREARAHQKHKIPTKQYTSKDWRRMQDIITQLYCEDKVTVAELIRRLHGMGFEVNERMLHTRIRKWKIGRNHKSSEMRMAAHLLAEFLDQQQQQSNASGSGPSVTTGKRTMPSFDIRGERVSYNELMRYFRRKKIADPVCWVKEQKDGLDLSEDVVIVVNADPVSVGQARSSEDASDSEHEEFELFIEQVEQTASGHVADNSHITCPMPNEHCLDEGYSTWVGGLPHTNITSSSFSVPTLFRPQSYYAIEQLNQNMMLYMSSYLSSPASKSDQEPVVHAHTVHAIFASKMQDGISLLGNVSPHAAELRRRHPDTSAVEAFSSFRNGFLLVENILKDPSPMSLTLMLSIICDLAVRAAKPSMMSSHVGVILVKLLEYIREMAAAPKVCGPGHPLTGFFDILAREYSSPTVLSSSGSQPVIELILNSLNLALAQLDRSYTSSSPTTLARAQDWKQLYVRERLCDALYYCGSSYQAARLRMRRRLFHDQEARYGRTARNVLWTLTNVADDCLADGDVDQAIGYFQDALDRAETLVDDYGRAKSSFAAREGLGRCWMRKAEKAEAEALWQEEQSRGRVRAENLFGPGHTSLDRNPQTSPNSTCCSCHCHSSSGSHPASSESSTDNTGTSTPTSSGSSTSSSPLQSSQGTRSQGPTGNHHLHQHNSRNRHPDSPAHKRVQYLRKAYGYFVDAEDEARTYFEASSRRITRVSARRQEVADLLGIVATPESSTCSGSGSGSEDEGRGMSADGGRGGDKHQSGGGMLF</sequence>
<dbReference type="InterPro" id="IPR011990">
    <property type="entry name" value="TPR-like_helical_dom_sf"/>
</dbReference>
<dbReference type="PANTHER" id="PTHR38788:SF3">
    <property type="entry name" value="CLR5 DOMAIN-CONTAINING PROTEIN"/>
    <property type="match status" value="1"/>
</dbReference>
<gene>
    <name evidence="3" type="ORF">Z520_07991</name>
</gene>
<dbReference type="RefSeq" id="XP_016630336.1">
    <property type="nucleotide sequence ID" value="XM_016778488.1"/>
</dbReference>
<dbReference type="AlphaFoldDB" id="A0A0D2KHR2"/>
<dbReference type="EMBL" id="KN848078">
    <property type="protein sequence ID" value="KIX96213.1"/>
    <property type="molecule type" value="Genomic_DNA"/>
</dbReference>
<name>A0A0D2KHR2_9EURO</name>
<reference evidence="3 4" key="1">
    <citation type="submission" date="2015-01" db="EMBL/GenBank/DDBJ databases">
        <title>The Genome Sequence of Fonsecaea multimorphosa CBS 102226.</title>
        <authorList>
            <consortium name="The Broad Institute Genomics Platform"/>
            <person name="Cuomo C."/>
            <person name="de Hoog S."/>
            <person name="Gorbushina A."/>
            <person name="Stielow B."/>
            <person name="Teixiera M."/>
            <person name="Abouelleil A."/>
            <person name="Chapman S.B."/>
            <person name="Priest M."/>
            <person name="Young S.K."/>
            <person name="Wortman J."/>
            <person name="Nusbaum C."/>
            <person name="Birren B."/>
        </authorList>
    </citation>
    <scope>NUCLEOTIDE SEQUENCE [LARGE SCALE GENOMIC DNA]</scope>
    <source>
        <strain evidence="3 4">CBS 102226</strain>
    </source>
</reference>
<protein>
    <recommendedName>
        <fullName evidence="2">Clr5 domain-containing protein</fullName>
    </recommendedName>
</protein>
<evidence type="ECO:0000313" key="4">
    <source>
        <dbReference type="Proteomes" id="UP000053411"/>
    </source>
</evidence>
<dbReference type="OrthoDB" id="5075616at2759"/>
<feature type="domain" description="Clr5" evidence="2">
    <location>
        <begin position="33"/>
        <end position="82"/>
    </location>
</feature>
<feature type="region of interest" description="Disordered" evidence="1">
    <location>
        <begin position="105"/>
        <end position="125"/>
    </location>
</feature>
<dbReference type="Pfam" id="PF14420">
    <property type="entry name" value="Clr5"/>
    <property type="match status" value="1"/>
</dbReference>
<keyword evidence="4" id="KW-1185">Reference proteome</keyword>
<organism evidence="3 4">
    <name type="scientific">Fonsecaea multimorphosa CBS 102226</name>
    <dbReference type="NCBI Taxonomy" id="1442371"/>
    <lineage>
        <taxon>Eukaryota</taxon>
        <taxon>Fungi</taxon>
        <taxon>Dikarya</taxon>
        <taxon>Ascomycota</taxon>
        <taxon>Pezizomycotina</taxon>
        <taxon>Eurotiomycetes</taxon>
        <taxon>Chaetothyriomycetidae</taxon>
        <taxon>Chaetothyriales</taxon>
        <taxon>Herpotrichiellaceae</taxon>
        <taxon>Fonsecaea</taxon>
    </lineage>
</organism>
<feature type="region of interest" description="Disordered" evidence="1">
    <location>
        <begin position="1"/>
        <end position="27"/>
    </location>
</feature>
<feature type="compositionally biased region" description="Basic residues" evidence="1">
    <location>
        <begin position="668"/>
        <end position="677"/>
    </location>
</feature>
<feature type="compositionally biased region" description="Low complexity" evidence="1">
    <location>
        <begin position="624"/>
        <end position="661"/>
    </location>
</feature>
<dbReference type="Proteomes" id="UP000053411">
    <property type="component" value="Unassembled WGS sequence"/>
</dbReference>
<feature type="region of interest" description="Disordered" evidence="1">
    <location>
        <begin position="736"/>
        <end position="774"/>
    </location>
</feature>
<dbReference type="Gene3D" id="1.25.40.10">
    <property type="entry name" value="Tetratricopeptide repeat domain"/>
    <property type="match status" value="1"/>
</dbReference>
<feature type="region of interest" description="Disordered" evidence="1">
    <location>
        <begin position="624"/>
        <end position="683"/>
    </location>
</feature>
<evidence type="ECO:0000313" key="3">
    <source>
        <dbReference type="EMBL" id="KIX96213.1"/>
    </source>
</evidence>
<evidence type="ECO:0000256" key="1">
    <source>
        <dbReference type="SAM" id="MobiDB-lite"/>
    </source>
</evidence>
<accession>A0A0D2KHR2</accession>
<dbReference type="PANTHER" id="PTHR38788">
    <property type="entry name" value="CLR5 DOMAIN-CONTAINING PROTEIN"/>
    <property type="match status" value="1"/>
</dbReference>
<evidence type="ECO:0000259" key="2">
    <source>
        <dbReference type="Pfam" id="PF14420"/>
    </source>
</evidence>
<dbReference type="VEuPathDB" id="FungiDB:Z520_07991"/>
<dbReference type="GeneID" id="27713737"/>